<gene>
    <name evidence="2" type="ORF">Psi01_42430</name>
</gene>
<accession>A0A8J3SQ23</accession>
<keyword evidence="3" id="KW-1185">Reference proteome</keyword>
<proteinExistence type="predicted"/>
<evidence type="ECO:0008006" key="4">
    <source>
        <dbReference type="Google" id="ProtNLM"/>
    </source>
</evidence>
<reference evidence="2 3" key="1">
    <citation type="submission" date="2021-01" db="EMBL/GenBank/DDBJ databases">
        <title>Whole genome shotgun sequence of Planobispora siamensis NBRC 107568.</title>
        <authorList>
            <person name="Komaki H."/>
            <person name="Tamura T."/>
        </authorList>
    </citation>
    <scope>NUCLEOTIDE SEQUENCE [LARGE SCALE GENOMIC DNA]</scope>
    <source>
        <strain evidence="2 3">NBRC 107568</strain>
    </source>
</reference>
<feature type="region of interest" description="Disordered" evidence="1">
    <location>
        <begin position="1"/>
        <end position="27"/>
    </location>
</feature>
<evidence type="ECO:0000313" key="3">
    <source>
        <dbReference type="Proteomes" id="UP000619788"/>
    </source>
</evidence>
<dbReference type="Proteomes" id="UP000619788">
    <property type="component" value="Unassembled WGS sequence"/>
</dbReference>
<protein>
    <recommendedName>
        <fullName evidence="4">Mycothiol-dependent maleylpyruvate isomerase metal-binding domain-containing protein</fullName>
    </recommendedName>
</protein>
<dbReference type="EMBL" id="BOOJ01000033">
    <property type="protein sequence ID" value="GIH93613.1"/>
    <property type="molecule type" value="Genomic_DNA"/>
</dbReference>
<dbReference type="RefSeq" id="WP_204065770.1">
    <property type="nucleotide sequence ID" value="NZ_BOOJ01000033.1"/>
</dbReference>
<evidence type="ECO:0000313" key="2">
    <source>
        <dbReference type="EMBL" id="GIH93613.1"/>
    </source>
</evidence>
<dbReference type="AlphaFoldDB" id="A0A8J3SQ23"/>
<organism evidence="2 3">
    <name type="scientific">Planobispora siamensis</name>
    <dbReference type="NCBI Taxonomy" id="936338"/>
    <lineage>
        <taxon>Bacteria</taxon>
        <taxon>Bacillati</taxon>
        <taxon>Actinomycetota</taxon>
        <taxon>Actinomycetes</taxon>
        <taxon>Streptosporangiales</taxon>
        <taxon>Streptosporangiaceae</taxon>
        <taxon>Planobispora</taxon>
    </lineage>
</organism>
<name>A0A8J3SQ23_9ACTN</name>
<comment type="caution">
    <text evidence="2">The sequence shown here is derived from an EMBL/GenBank/DDBJ whole genome shotgun (WGS) entry which is preliminary data.</text>
</comment>
<feature type="compositionally biased region" description="Basic and acidic residues" evidence="1">
    <location>
        <begin position="8"/>
        <end position="22"/>
    </location>
</feature>
<evidence type="ECO:0000256" key="1">
    <source>
        <dbReference type="SAM" id="MobiDB-lite"/>
    </source>
</evidence>
<sequence length="119" mass="12810">MEANDLAAGERELSTMDLRVRPESPPGELSATVEVFATVLARVARGAPEGTRGWHPYGMADVSGFAGVACDEMLVHTYDACLGLGLPFTPPPELSEATLRRLFPWAPLEERDGTEGTPR</sequence>